<dbReference type="KEGG" id="bhc:JFL75_15720"/>
<feature type="transmembrane region" description="Helical" evidence="1">
    <location>
        <begin position="80"/>
        <end position="100"/>
    </location>
</feature>
<feature type="domain" description="DZANK-type" evidence="2">
    <location>
        <begin position="9"/>
        <end position="55"/>
    </location>
</feature>
<evidence type="ECO:0000313" key="4">
    <source>
        <dbReference type="Proteomes" id="UP000595917"/>
    </source>
</evidence>
<organism evidence="3 4">
    <name type="scientific">Breznakiella homolactica</name>
    <dbReference type="NCBI Taxonomy" id="2798577"/>
    <lineage>
        <taxon>Bacteria</taxon>
        <taxon>Pseudomonadati</taxon>
        <taxon>Spirochaetota</taxon>
        <taxon>Spirochaetia</taxon>
        <taxon>Spirochaetales</taxon>
        <taxon>Breznakiellaceae</taxon>
        <taxon>Breznakiella</taxon>
    </lineage>
</organism>
<dbReference type="Pfam" id="PF12773">
    <property type="entry name" value="DZR"/>
    <property type="match status" value="1"/>
</dbReference>
<sequence>MKKRPRFFCENCGSEVPRDAKHCPSCGRYFASVRCPKCDFTGAENLFAQGCPSCGYSAPPSGGTPLKQREVHTAGRLPPWVYLVTALAVLAVSAALYFILR</sequence>
<accession>A0A7T7XLA7</accession>
<keyword evidence="1" id="KW-0812">Transmembrane</keyword>
<dbReference type="AlphaFoldDB" id="A0A7T7XLA7"/>
<dbReference type="InterPro" id="IPR025874">
    <property type="entry name" value="DZR"/>
</dbReference>
<keyword evidence="1" id="KW-1133">Transmembrane helix</keyword>
<keyword evidence="4" id="KW-1185">Reference proteome</keyword>
<dbReference type="Proteomes" id="UP000595917">
    <property type="component" value="Chromosome"/>
</dbReference>
<protein>
    <submittedName>
        <fullName evidence="3">Zinc ribbon domain-containing protein</fullName>
    </submittedName>
</protein>
<reference evidence="3" key="1">
    <citation type="submission" date="2021-01" db="EMBL/GenBank/DDBJ databases">
        <title>Description of Breznakiella homolactica.</title>
        <authorList>
            <person name="Song Y."/>
            <person name="Brune A."/>
        </authorList>
    </citation>
    <scope>NUCLEOTIDE SEQUENCE</scope>
    <source>
        <strain evidence="3">RmG30</strain>
    </source>
</reference>
<evidence type="ECO:0000313" key="3">
    <source>
        <dbReference type="EMBL" id="QQO08367.1"/>
    </source>
</evidence>
<evidence type="ECO:0000259" key="2">
    <source>
        <dbReference type="Pfam" id="PF12773"/>
    </source>
</evidence>
<dbReference type="RefSeq" id="WP_215625673.1">
    <property type="nucleotide sequence ID" value="NZ_CP067089.2"/>
</dbReference>
<name>A0A7T7XLA7_9SPIR</name>
<proteinExistence type="predicted"/>
<keyword evidence="1" id="KW-0472">Membrane</keyword>
<dbReference type="EMBL" id="CP067089">
    <property type="protein sequence ID" value="QQO08367.1"/>
    <property type="molecule type" value="Genomic_DNA"/>
</dbReference>
<gene>
    <name evidence="3" type="ORF">JFL75_15720</name>
</gene>
<evidence type="ECO:0000256" key="1">
    <source>
        <dbReference type="SAM" id="Phobius"/>
    </source>
</evidence>